<dbReference type="InterPro" id="IPR022689">
    <property type="entry name" value="Iron_dep_repressor"/>
</dbReference>
<dbReference type="PROSITE" id="PS50944">
    <property type="entry name" value="HTH_DTXR"/>
    <property type="match status" value="1"/>
</dbReference>
<dbReference type="InterPro" id="IPR036390">
    <property type="entry name" value="WH_DNA-bd_sf"/>
</dbReference>
<evidence type="ECO:0000256" key="1">
    <source>
        <dbReference type="ARBA" id="ARBA00007871"/>
    </source>
</evidence>
<evidence type="ECO:0000256" key="4">
    <source>
        <dbReference type="ARBA" id="ARBA00023163"/>
    </source>
</evidence>
<dbReference type="SUPFAM" id="SSF47979">
    <property type="entry name" value="Iron-dependent repressor protein, dimerization domain"/>
    <property type="match status" value="1"/>
</dbReference>
<evidence type="ECO:0000259" key="5">
    <source>
        <dbReference type="PROSITE" id="PS50944"/>
    </source>
</evidence>
<proteinExistence type="inferred from homology"/>
<name>A0A645D1M9_9ZZZZ</name>
<reference evidence="6" key="1">
    <citation type="submission" date="2019-08" db="EMBL/GenBank/DDBJ databases">
        <authorList>
            <person name="Kucharzyk K."/>
            <person name="Murdoch R.W."/>
            <person name="Higgins S."/>
            <person name="Loffler F."/>
        </authorList>
    </citation>
    <scope>NUCLEOTIDE SEQUENCE</scope>
</reference>
<dbReference type="InterPro" id="IPR022687">
    <property type="entry name" value="HTH_DTXR"/>
</dbReference>
<dbReference type="GO" id="GO:0003700">
    <property type="term" value="F:DNA-binding transcription factor activity"/>
    <property type="evidence" value="ECO:0007669"/>
    <property type="project" value="InterPro"/>
</dbReference>
<dbReference type="GO" id="GO:0046983">
    <property type="term" value="F:protein dimerization activity"/>
    <property type="evidence" value="ECO:0007669"/>
    <property type="project" value="InterPro"/>
</dbReference>
<keyword evidence="2" id="KW-0805">Transcription regulation</keyword>
<dbReference type="SUPFAM" id="SSF46785">
    <property type="entry name" value="Winged helix' DNA-binding domain"/>
    <property type="match status" value="1"/>
</dbReference>
<accession>A0A645D1M9</accession>
<sequence length="128" mass="14336">MEIHESAEDYLESILVVQERLGSVRSIDIVNDLGYSKPSVSIAMKKLRENGYISMAEDGTITLSDTGMEVASRVYRRHRTLTELFTFLGVPAEIAAEDACRVEHDLHEETFARVKEFLEKAKSGEGSL</sequence>
<dbReference type="PANTHER" id="PTHR33238:SF7">
    <property type="entry name" value="IRON-DEPENDENT TRANSCRIPTIONAL REGULATOR"/>
    <property type="match status" value="1"/>
</dbReference>
<dbReference type="EMBL" id="VSSQ01032106">
    <property type="protein sequence ID" value="MPM83266.1"/>
    <property type="molecule type" value="Genomic_DNA"/>
</dbReference>
<dbReference type="InterPro" id="IPR050536">
    <property type="entry name" value="DtxR_MntR_Metal-Reg"/>
</dbReference>
<evidence type="ECO:0000313" key="6">
    <source>
        <dbReference type="EMBL" id="MPM83266.1"/>
    </source>
</evidence>
<protein>
    <submittedName>
        <fullName evidence="6">Transcriptional regulator MntR</fullName>
    </submittedName>
</protein>
<dbReference type="PANTHER" id="PTHR33238">
    <property type="entry name" value="IRON (METAL) DEPENDENT REPRESSOR, DTXR FAMILY"/>
    <property type="match status" value="1"/>
</dbReference>
<comment type="similarity">
    <text evidence="1">Belongs to the DtxR/MntR family.</text>
</comment>
<dbReference type="SMART" id="SM00529">
    <property type="entry name" value="HTH_DTXR"/>
    <property type="match status" value="1"/>
</dbReference>
<comment type="caution">
    <text evidence="6">The sequence shown here is derived from an EMBL/GenBank/DDBJ whole genome shotgun (WGS) entry which is preliminary data.</text>
</comment>
<dbReference type="Pfam" id="PF01325">
    <property type="entry name" value="Fe_dep_repress"/>
    <property type="match status" value="1"/>
</dbReference>
<dbReference type="Gene3D" id="1.10.10.10">
    <property type="entry name" value="Winged helix-like DNA-binding domain superfamily/Winged helix DNA-binding domain"/>
    <property type="match status" value="1"/>
</dbReference>
<dbReference type="InterPro" id="IPR036388">
    <property type="entry name" value="WH-like_DNA-bd_sf"/>
</dbReference>
<evidence type="ECO:0000256" key="3">
    <source>
        <dbReference type="ARBA" id="ARBA00023125"/>
    </source>
</evidence>
<organism evidence="6">
    <name type="scientific">bioreactor metagenome</name>
    <dbReference type="NCBI Taxonomy" id="1076179"/>
    <lineage>
        <taxon>unclassified sequences</taxon>
        <taxon>metagenomes</taxon>
        <taxon>ecological metagenomes</taxon>
    </lineage>
</organism>
<dbReference type="Pfam" id="PF02742">
    <property type="entry name" value="Fe_dep_repr_C"/>
    <property type="match status" value="1"/>
</dbReference>
<dbReference type="GO" id="GO:0003677">
    <property type="term" value="F:DNA binding"/>
    <property type="evidence" value="ECO:0007669"/>
    <property type="project" value="UniProtKB-KW"/>
</dbReference>
<dbReference type="InterPro" id="IPR036421">
    <property type="entry name" value="Fe_dep_repressor_sf"/>
</dbReference>
<keyword evidence="4" id="KW-0804">Transcription</keyword>
<gene>
    <name evidence="6" type="primary">mntR_33</name>
    <name evidence="6" type="ORF">SDC9_130329</name>
</gene>
<dbReference type="InterPro" id="IPR001367">
    <property type="entry name" value="Fe_dep_repressor"/>
</dbReference>
<evidence type="ECO:0000256" key="2">
    <source>
        <dbReference type="ARBA" id="ARBA00023015"/>
    </source>
</evidence>
<feature type="domain" description="HTH dtxR-type" evidence="5">
    <location>
        <begin position="1"/>
        <end position="64"/>
    </location>
</feature>
<dbReference type="AlphaFoldDB" id="A0A645D1M9"/>
<keyword evidence="3" id="KW-0238">DNA-binding</keyword>
<dbReference type="GO" id="GO:0046914">
    <property type="term" value="F:transition metal ion binding"/>
    <property type="evidence" value="ECO:0007669"/>
    <property type="project" value="InterPro"/>
</dbReference>
<dbReference type="Gene3D" id="1.10.60.10">
    <property type="entry name" value="Iron dependent repressor, metal binding and dimerisation domain"/>
    <property type="match status" value="1"/>
</dbReference>